<dbReference type="AlphaFoldDB" id="A0AAV4BLB3"/>
<evidence type="ECO:0000313" key="2">
    <source>
        <dbReference type="Proteomes" id="UP000735302"/>
    </source>
</evidence>
<reference evidence="1 2" key="1">
    <citation type="journal article" date="2021" name="Elife">
        <title>Chloroplast acquisition without the gene transfer in kleptoplastic sea slugs, Plakobranchus ocellatus.</title>
        <authorList>
            <person name="Maeda T."/>
            <person name="Takahashi S."/>
            <person name="Yoshida T."/>
            <person name="Shimamura S."/>
            <person name="Takaki Y."/>
            <person name="Nagai Y."/>
            <person name="Toyoda A."/>
            <person name="Suzuki Y."/>
            <person name="Arimoto A."/>
            <person name="Ishii H."/>
            <person name="Satoh N."/>
            <person name="Nishiyama T."/>
            <person name="Hasebe M."/>
            <person name="Maruyama T."/>
            <person name="Minagawa J."/>
            <person name="Obokata J."/>
            <person name="Shigenobu S."/>
        </authorList>
    </citation>
    <scope>NUCLEOTIDE SEQUENCE [LARGE SCALE GENOMIC DNA]</scope>
</reference>
<dbReference type="EMBL" id="BLXT01005227">
    <property type="protein sequence ID" value="GFO20929.1"/>
    <property type="molecule type" value="Genomic_DNA"/>
</dbReference>
<comment type="caution">
    <text evidence="1">The sequence shown here is derived from an EMBL/GenBank/DDBJ whole genome shotgun (WGS) entry which is preliminary data.</text>
</comment>
<evidence type="ECO:0000313" key="1">
    <source>
        <dbReference type="EMBL" id="GFO20929.1"/>
    </source>
</evidence>
<sequence length="77" mass="8346">MNDDLLPIAQHLLERDDHKRLHLGKSIPIKGTEASFESGKFNVEVVVAPATATFYVYVDTVKLAASISSASLQNGYG</sequence>
<gene>
    <name evidence="1" type="ORF">PoB_004743400</name>
</gene>
<proteinExistence type="predicted"/>
<name>A0AAV4BLB3_9GAST</name>
<keyword evidence="2" id="KW-1185">Reference proteome</keyword>
<organism evidence="1 2">
    <name type="scientific">Plakobranchus ocellatus</name>
    <dbReference type="NCBI Taxonomy" id="259542"/>
    <lineage>
        <taxon>Eukaryota</taxon>
        <taxon>Metazoa</taxon>
        <taxon>Spiralia</taxon>
        <taxon>Lophotrochozoa</taxon>
        <taxon>Mollusca</taxon>
        <taxon>Gastropoda</taxon>
        <taxon>Heterobranchia</taxon>
        <taxon>Euthyneura</taxon>
        <taxon>Panpulmonata</taxon>
        <taxon>Sacoglossa</taxon>
        <taxon>Placobranchoidea</taxon>
        <taxon>Plakobranchidae</taxon>
        <taxon>Plakobranchus</taxon>
    </lineage>
</organism>
<dbReference type="Proteomes" id="UP000735302">
    <property type="component" value="Unassembled WGS sequence"/>
</dbReference>
<protein>
    <submittedName>
        <fullName evidence="1">Uncharacterized protein</fullName>
    </submittedName>
</protein>
<accession>A0AAV4BLB3</accession>